<reference evidence="2 3" key="1">
    <citation type="journal article" date="2022" name="Nat. Ecol. Evol.">
        <title>A masculinizing supergene underlies an exaggerated male reproductive morph in a spider.</title>
        <authorList>
            <person name="Hendrickx F."/>
            <person name="De Corte Z."/>
            <person name="Sonet G."/>
            <person name="Van Belleghem S.M."/>
            <person name="Kostlbacher S."/>
            <person name="Vangestel C."/>
        </authorList>
    </citation>
    <scope>NUCLEOTIDE SEQUENCE [LARGE SCALE GENOMIC DNA]</scope>
    <source>
        <strain evidence="2">W744_W776</strain>
    </source>
</reference>
<dbReference type="EMBL" id="JAFNEN010000122">
    <property type="protein sequence ID" value="KAG8193426.1"/>
    <property type="molecule type" value="Genomic_DNA"/>
</dbReference>
<gene>
    <name evidence="2" type="ORF">JTE90_009644</name>
</gene>
<name>A0AAV6VCR2_9ARAC</name>
<keyword evidence="3" id="KW-1185">Reference proteome</keyword>
<evidence type="ECO:0000313" key="3">
    <source>
        <dbReference type="Proteomes" id="UP000827092"/>
    </source>
</evidence>
<proteinExistence type="predicted"/>
<evidence type="ECO:0000313" key="2">
    <source>
        <dbReference type="EMBL" id="KAG8193426.1"/>
    </source>
</evidence>
<accession>A0AAV6VCR2</accession>
<dbReference type="Proteomes" id="UP000827092">
    <property type="component" value="Unassembled WGS sequence"/>
</dbReference>
<organism evidence="2 3">
    <name type="scientific">Oedothorax gibbosus</name>
    <dbReference type="NCBI Taxonomy" id="931172"/>
    <lineage>
        <taxon>Eukaryota</taxon>
        <taxon>Metazoa</taxon>
        <taxon>Ecdysozoa</taxon>
        <taxon>Arthropoda</taxon>
        <taxon>Chelicerata</taxon>
        <taxon>Arachnida</taxon>
        <taxon>Araneae</taxon>
        <taxon>Araneomorphae</taxon>
        <taxon>Entelegynae</taxon>
        <taxon>Araneoidea</taxon>
        <taxon>Linyphiidae</taxon>
        <taxon>Erigoninae</taxon>
        <taxon>Oedothorax</taxon>
    </lineage>
</organism>
<comment type="caution">
    <text evidence="2">The sequence shown here is derived from an EMBL/GenBank/DDBJ whole genome shotgun (WGS) entry which is preliminary data.</text>
</comment>
<sequence length="71" mass="8384">MPRPPAQQRRRRQVRPDQLEPLIDPVTHQIAPKTSFQIRFRQNNASMDHLKRKHTDVEIKYCDFSVSGKTS</sequence>
<evidence type="ECO:0000256" key="1">
    <source>
        <dbReference type="SAM" id="MobiDB-lite"/>
    </source>
</evidence>
<feature type="region of interest" description="Disordered" evidence="1">
    <location>
        <begin position="1"/>
        <end position="20"/>
    </location>
</feature>
<protein>
    <submittedName>
        <fullName evidence="2">Uncharacterized protein</fullName>
    </submittedName>
</protein>
<dbReference type="AlphaFoldDB" id="A0AAV6VCR2"/>